<feature type="transmembrane region" description="Helical" evidence="1">
    <location>
        <begin position="6"/>
        <end position="26"/>
    </location>
</feature>
<evidence type="ECO:0000313" key="3">
    <source>
        <dbReference type="Proteomes" id="UP000201838"/>
    </source>
</evidence>
<dbReference type="RefSeq" id="WP_093972705.1">
    <property type="nucleotide sequence ID" value="NZ_FXXQ01000002.1"/>
</dbReference>
<evidence type="ECO:0000313" key="2">
    <source>
        <dbReference type="EMBL" id="SMX22731.1"/>
    </source>
</evidence>
<organism evidence="2 3">
    <name type="scientific">Boseongicola aestuarii</name>
    <dbReference type="NCBI Taxonomy" id="1470561"/>
    <lineage>
        <taxon>Bacteria</taxon>
        <taxon>Pseudomonadati</taxon>
        <taxon>Pseudomonadota</taxon>
        <taxon>Alphaproteobacteria</taxon>
        <taxon>Rhodobacterales</taxon>
        <taxon>Paracoccaceae</taxon>
        <taxon>Boseongicola</taxon>
    </lineage>
</organism>
<dbReference type="EMBL" id="FXXQ01000002">
    <property type="protein sequence ID" value="SMX22731.1"/>
    <property type="molecule type" value="Genomic_DNA"/>
</dbReference>
<proteinExistence type="predicted"/>
<name>A0A238IXF3_9RHOB</name>
<dbReference type="AlphaFoldDB" id="A0A238IXF3"/>
<keyword evidence="1" id="KW-0472">Membrane</keyword>
<protein>
    <submittedName>
        <fullName evidence="2">Uncharacterized protein</fullName>
    </submittedName>
</protein>
<gene>
    <name evidence="2" type="ORF">BOA8489_00829</name>
</gene>
<dbReference type="OrthoDB" id="7859807at2"/>
<keyword evidence="1" id="KW-1133">Transmembrane helix</keyword>
<evidence type="ECO:0000256" key="1">
    <source>
        <dbReference type="SAM" id="Phobius"/>
    </source>
</evidence>
<dbReference type="Proteomes" id="UP000201838">
    <property type="component" value="Unassembled WGS sequence"/>
</dbReference>
<sequence length="164" mass="18509">MLSQIADVADLIAAATIVVSLLFVAFEMRATRKQTELTNWRDLLQTLTDYKAQVNDPNLAAVLVKGHADYGSLSDAERLTFEMYLEQGVHIFGNFLKHNDSLPQKLVGLDGAITNYFFEMLTTPGGAVWWEESQRRKRFMPDTYRTTNSLLERRHANAGAPVET</sequence>
<accession>A0A238IXF3</accession>
<keyword evidence="3" id="KW-1185">Reference proteome</keyword>
<reference evidence="2 3" key="1">
    <citation type="submission" date="2017-05" db="EMBL/GenBank/DDBJ databases">
        <authorList>
            <person name="Song R."/>
            <person name="Chenine A.L."/>
            <person name="Ruprecht R.M."/>
        </authorList>
    </citation>
    <scope>NUCLEOTIDE SEQUENCE [LARGE SCALE GENOMIC DNA]</scope>
    <source>
        <strain evidence="2 3">CECT 8489</strain>
    </source>
</reference>
<keyword evidence="1" id="KW-0812">Transmembrane</keyword>